<gene>
    <name evidence="5" type="primary">rpmG</name>
    <name evidence="6" type="synonym">rpmG2</name>
    <name evidence="6" type="ORF">HHA03_13310</name>
    <name evidence="7" type="ORF">SAMN05421839_11461</name>
</gene>
<evidence type="ECO:0000256" key="3">
    <source>
        <dbReference type="ARBA" id="ARBA00023274"/>
    </source>
</evidence>
<dbReference type="Proteomes" id="UP000242243">
    <property type="component" value="Unassembled WGS sequence"/>
</dbReference>
<dbReference type="InterPro" id="IPR038584">
    <property type="entry name" value="Ribosomal_bL33_sf"/>
</dbReference>
<dbReference type="RefSeq" id="WP_082394497.1">
    <property type="nucleotide sequence ID" value="NZ_BJWI01000016.1"/>
</dbReference>
<dbReference type="EMBL" id="FOXC01000014">
    <property type="protein sequence ID" value="SFP32721.1"/>
    <property type="molecule type" value="Genomic_DNA"/>
</dbReference>
<dbReference type="GO" id="GO:0005737">
    <property type="term" value="C:cytoplasm"/>
    <property type="evidence" value="ECO:0007669"/>
    <property type="project" value="UniProtKB-ARBA"/>
</dbReference>
<reference evidence="6 9" key="2">
    <citation type="submission" date="2019-07" db="EMBL/GenBank/DDBJ databases">
        <title>Whole genome shotgun sequence of Halolactibacillus halophilus NBRC 100868.</title>
        <authorList>
            <person name="Hosoyama A."/>
            <person name="Uohara A."/>
            <person name="Ohji S."/>
            <person name="Ichikawa N."/>
        </authorList>
    </citation>
    <scope>NUCLEOTIDE SEQUENCE [LARGE SCALE GENOMIC DNA]</scope>
    <source>
        <strain evidence="6 9">NBRC 100868</strain>
    </source>
</reference>
<evidence type="ECO:0000313" key="6">
    <source>
        <dbReference type="EMBL" id="GEM01799.1"/>
    </source>
</evidence>
<accession>A0A1I5PGP1</accession>
<evidence type="ECO:0000256" key="4">
    <source>
        <dbReference type="ARBA" id="ARBA00035176"/>
    </source>
</evidence>
<dbReference type="Proteomes" id="UP000321547">
    <property type="component" value="Unassembled WGS sequence"/>
</dbReference>
<dbReference type="NCBIfam" id="NF001764">
    <property type="entry name" value="PRK00504.1"/>
    <property type="match status" value="1"/>
</dbReference>
<dbReference type="NCBIfam" id="NF001860">
    <property type="entry name" value="PRK00595.1"/>
    <property type="match status" value="1"/>
</dbReference>
<sequence length="48" mass="5773">MKKKIVLACTECLSRNYHSDKHTQEAERLELKKFCKKCNKHTVHRETK</sequence>
<keyword evidence="3 5" id="KW-0687">Ribonucleoprotein</keyword>
<name>A0A1I5PGP1_9BACI</name>
<dbReference type="InterPro" id="IPR011332">
    <property type="entry name" value="Ribosomal_zn-bd"/>
</dbReference>
<dbReference type="InterPro" id="IPR001705">
    <property type="entry name" value="Ribosomal_bL33"/>
</dbReference>
<evidence type="ECO:0000256" key="1">
    <source>
        <dbReference type="ARBA" id="ARBA00007596"/>
    </source>
</evidence>
<evidence type="ECO:0000256" key="2">
    <source>
        <dbReference type="ARBA" id="ARBA00022980"/>
    </source>
</evidence>
<dbReference type="GO" id="GO:0005840">
    <property type="term" value="C:ribosome"/>
    <property type="evidence" value="ECO:0007669"/>
    <property type="project" value="UniProtKB-KW"/>
</dbReference>
<dbReference type="GO" id="GO:0003735">
    <property type="term" value="F:structural constituent of ribosome"/>
    <property type="evidence" value="ECO:0007669"/>
    <property type="project" value="InterPro"/>
</dbReference>
<dbReference type="GO" id="GO:1990904">
    <property type="term" value="C:ribonucleoprotein complex"/>
    <property type="evidence" value="ECO:0007669"/>
    <property type="project" value="UniProtKB-KW"/>
</dbReference>
<dbReference type="OrthoDB" id="9801333at2"/>
<organism evidence="7 8">
    <name type="scientific">Halolactibacillus halophilus</name>
    <dbReference type="NCBI Taxonomy" id="306540"/>
    <lineage>
        <taxon>Bacteria</taxon>
        <taxon>Bacillati</taxon>
        <taxon>Bacillota</taxon>
        <taxon>Bacilli</taxon>
        <taxon>Bacillales</taxon>
        <taxon>Bacillaceae</taxon>
        <taxon>Halolactibacillus</taxon>
    </lineage>
</organism>
<evidence type="ECO:0000256" key="5">
    <source>
        <dbReference type="HAMAP-Rule" id="MF_00294"/>
    </source>
</evidence>
<dbReference type="EMBL" id="BJWI01000016">
    <property type="protein sequence ID" value="GEM01799.1"/>
    <property type="molecule type" value="Genomic_DNA"/>
</dbReference>
<dbReference type="Pfam" id="PF00471">
    <property type="entry name" value="Ribosomal_L33"/>
    <property type="match status" value="1"/>
</dbReference>
<keyword evidence="2 5" id="KW-0689">Ribosomal protein</keyword>
<dbReference type="AlphaFoldDB" id="A0A1I5PGP1"/>
<dbReference type="Gene3D" id="2.20.28.120">
    <property type="entry name" value="Ribosomal protein L33"/>
    <property type="match status" value="1"/>
</dbReference>
<proteinExistence type="inferred from homology"/>
<keyword evidence="9" id="KW-1185">Reference proteome</keyword>
<dbReference type="STRING" id="306540.SAMN05421839_11461"/>
<protein>
    <recommendedName>
        <fullName evidence="4 5">Large ribosomal subunit protein bL33</fullName>
    </recommendedName>
</protein>
<dbReference type="HAMAP" id="MF_00294">
    <property type="entry name" value="Ribosomal_bL33"/>
    <property type="match status" value="1"/>
</dbReference>
<dbReference type="SUPFAM" id="SSF57829">
    <property type="entry name" value="Zn-binding ribosomal proteins"/>
    <property type="match status" value="1"/>
</dbReference>
<dbReference type="GO" id="GO:0006412">
    <property type="term" value="P:translation"/>
    <property type="evidence" value="ECO:0007669"/>
    <property type="project" value="UniProtKB-UniRule"/>
</dbReference>
<evidence type="ECO:0000313" key="9">
    <source>
        <dbReference type="Proteomes" id="UP000321547"/>
    </source>
</evidence>
<dbReference type="NCBIfam" id="TIGR01023">
    <property type="entry name" value="rpmG_bact"/>
    <property type="match status" value="1"/>
</dbReference>
<reference evidence="7 8" key="1">
    <citation type="submission" date="2016-10" db="EMBL/GenBank/DDBJ databases">
        <authorList>
            <person name="de Groot N.N."/>
        </authorList>
    </citation>
    <scope>NUCLEOTIDE SEQUENCE [LARGE SCALE GENOMIC DNA]</scope>
    <source>
        <strain evidence="7 8">DSM 17073</strain>
    </source>
</reference>
<evidence type="ECO:0000313" key="8">
    <source>
        <dbReference type="Proteomes" id="UP000242243"/>
    </source>
</evidence>
<evidence type="ECO:0000313" key="7">
    <source>
        <dbReference type="EMBL" id="SFP32721.1"/>
    </source>
</evidence>
<comment type="similarity">
    <text evidence="1 5">Belongs to the bacterial ribosomal protein bL33 family.</text>
</comment>